<evidence type="ECO:0000256" key="5">
    <source>
        <dbReference type="ARBA" id="ARBA00022729"/>
    </source>
</evidence>
<sequence>MYLIKASNYSSLTNVKIVCNECLAMFIEDCSDNFSIMNLIIIDGHLKMNNIGSNITLRNITVKRNNTRPSTNLTSCCLLAIIGNNSTSTSHHIRIIDIIAIGVTIVVSKIENDLSITNVYTDVELQVTDNGNHIDIIDSYMVGQLDVSFNENNISLRNITISYTKLTIKKLWQDLALTVRYCSSYISITNLNIFDGFAIITNNQNNILLQNVTIRVNNNMFNKTNSKLFFDPKFELQDMRFAILDNCHNITLENITLLNNTMMVNGNGNNIFISKIYLKFYQQSYGVLIGNNKDNTTLSDIIADGYASVHIYENGDYLTIKNKIESFEFSMARNGNRILVINVTSTNNTNLYFESNGDNIILHNVTIKGYSGSCGLVFLYNKQHITLINVTVSKSSCGIYAYGSCILQFLEHPSRFIDNASPNNGAGMQIGGGVSLVSNTEVYFVNNTAYGVGGAIYVDMVVLEIEKVIEYCTFQNFQPIFVNNNAVTAGNDVYNGRLWKCLGIHTFKSVPVQEKALSFMTAVNCTNNTYLKNFQTPLSLHITSTPIGVCLCTDHNTTDCNIRIINKKLYPGQYITLPLVTVGICGGISSTILVVSNTSSVQVLLNSSDNQETKSKCKSFTYQLKMVDCNMQGTFFIENKFNSIENKNRLNDSHLTVNVLFLLCPVGLELISKACHCNHVLRASNEIQCNIIWMPNPIKRSGNVWLYYDNDYNCTVFHKYCPFDYCNASSSYLSLENGDTQCAYGRSGFLCGACQPGLSLMLGSNKCQLCDNNYLLLVIGFILAGMALVAFLFVCNMTVSVGSINGLFFYANIIKLNETTLFPNDDTIPVLSQFIAWLNLDLGIETCLFNGLSGYWKLWLEYAFPIYIWFLAGTIAIGSHYSSRICHLCGNNTVPVLATLILMSYSKLLQIITKSLMSSRINCEGIELKVWSVDGNIDYLSTKHIPMFVTAVFFLLTALMYTGLVFSAQWLQKYSGKCCKSSYDPVVKLKPFIDAYSGPYKDKYRFWTGFLLILRLVLTPVFSYTTNAIPQVNNYVITYISAVSLYLSRGIYRYNILNAIEAFYLLNLGLLTQFHVLSANMGMGKKTLFIATTVSISLSFTAFIGSVLVHIYIKFLMKKCLLVYSKIFSKKMDEEEQISIQQIEENQSYSPAHVITRRESMIFDFSTADEL</sequence>
<feature type="transmembrane region" description="Helical" evidence="8">
    <location>
        <begin position="945"/>
        <end position="967"/>
    </location>
</feature>
<evidence type="ECO:0000313" key="9">
    <source>
        <dbReference type="EnsemblMetazoa" id="Aqu2.1.41786_001"/>
    </source>
</evidence>
<feature type="transmembrane region" description="Helical" evidence="8">
    <location>
        <begin position="893"/>
        <end position="912"/>
    </location>
</feature>
<keyword evidence="8" id="KW-0812">Transmembrane</keyword>
<evidence type="ECO:0000256" key="4">
    <source>
        <dbReference type="ARBA" id="ARBA00022525"/>
    </source>
</evidence>
<feature type="transmembrane region" description="Helical" evidence="8">
    <location>
        <begin position="1089"/>
        <end position="1113"/>
    </location>
</feature>
<evidence type="ECO:0000256" key="8">
    <source>
        <dbReference type="SAM" id="Phobius"/>
    </source>
</evidence>
<dbReference type="NCBIfam" id="TIGR01376">
    <property type="entry name" value="POMP_repeat"/>
    <property type="match status" value="1"/>
</dbReference>
<keyword evidence="8" id="KW-1133">Transmembrane helix</keyword>
<feature type="transmembrane region" description="Helical" evidence="8">
    <location>
        <begin position="774"/>
        <end position="795"/>
    </location>
</feature>
<accession>A0A1X7VN13</accession>
<evidence type="ECO:0000256" key="3">
    <source>
        <dbReference type="ARBA" id="ARBA00004613"/>
    </source>
</evidence>
<evidence type="ECO:0000256" key="1">
    <source>
        <dbReference type="ARBA" id="ARBA00004196"/>
    </source>
</evidence>
<keyword evidence="6 8" id="KW-0472">Membrane</keyword>
<dbReference type="OrthoDB" id="5989148at2759"/>
<feature type="transmembrane region" description="Helical" evidence="8">
    <location>
        <begin position="862"/>
        <end position="881"/>
    </location>
</feature>
<reference evidence="9" key="1">
    <citation type="submission" date="2017-05" db="UniProtKB">
        <authorList>
            <consortium name="EnsemblMetazoa"/>
        </authorList>
    </citation>
    <scope>IDENTIFICATION</scope>
</reference>
<dbReference type="InterPro" id="IPR003368">
    <property type="entry name" value="POMP_repeat"/>
</dbReference>
<keyword evidence="4" id="KW-0964">Secreted</keyword>
<feature type="transmembrane region" description="Helical" evidence="8">
    <location>
        <begin position="1032"/>
        <end position="1052"/>
    </location>
</feature>
<organism evidence="9">
    <name type="scientific">Amphimedon queenslandica</name>
    <name type="common">Sponge</name>
    <dbReference type="NCBI Taxonomy" id="400682"/>
    <lineage>
        <taxon>Eukaryota</taxon>
        <taxon>Metazoa</taxon>
        <taxon>Porifera</taxon>
        <taxon>Demospongiae</taxon>
        <taxon>Heteroscleromorpha</taxon>
        <taxon>Haplosclerida</taxon>
        <taxon>Niphatidae</taxon>
        <taxon>Amphimedon</taxon>
    </lineage>
</organism>
<feature type="transmembrane region" description="Helical" evidence="8">
    <location>
        <begin position="1064"/>
        <end position="1083"/>
    </location>
</feature>
<evidence type="ECO:0000256" key="7">
    <source>
        <dbReference type="ARBA" id="ARBA00023237"/>
    </source>
</evidence>
<comment type="subcellular location">
    <subcellularLocation>
        <location evidence="1">Cell envelope</location>
    </subcellularLocation>
    <subcellularLocation>
        <location evidence="2">Cell outer membrane</location>
    </subcellularLocation>
    <subcellularLocation>
        <location evidence="3">Secreted</location>
    </subcellularLocation>
</comment>
<keyword evidence="7" id="KW-0998">Cell outer membrane</keyword>
<keyword evidence="5" id="KW-0732">Signal</keyword>
<dbReference type="InParanoid" id="A0A1X7VN13"/>
<evidence type="ECO:0000256" key="6">
    <source>
        <dbReference type="ARBA" id="ARBA00023136"/>
    </source>
</evidence>
<feature type="transmembrane region" description="Helical" evidence="8">
    <location>
        <begin position="1006"/>
        <end position="1026"/>
    </location>
</feature>
<protein>
    <submittedName>
        <fullName evidence="9">Uncharacterized protein</fullName>
    </submittedName>
</protein>
<name>A0A1X7VN13_AMPQE</name>
<proteinExistence type="predicted"/>
<evidence type="ECO:0000256" key="2">
    <source>
        <dbReference type="ARBA" id="ARBA00004442"/>
    </source>
</evidence>
<dbReference type="GO" id="GO:0005576">
    <property type="term" value="C:extracellular region"/>
    <property type="evidence" value="ECO:0007669"/>
    <property type="project" value="UniProtKB-SubCell"/>
</dbReference>
<dbReference type="EnsemblMetazoa" id="Aqu2.1.41786_001">
    <property type="protein sequence ID" value="Aqu2.1.41786_001"/>
    <property type="gene ID" value="Aqu2.1.41786"/>
</dbReference>
<dbReference type="AlphaFoldDB" id="A0A1X7VN13"/>